<feature type="transmembrane region" description="Helical" evidence="1">
    <location>
        <begin position="67"/>
        <end position="92"/>
    </location>
</feature>
<evidence type="ECO:0000313" key="3">
    <source>
        <dbReference type="Proteomes" id="UP000438429"/>
    </source>
</evidence>
<protein>
    <submittedName>
        <fullName evidence="2">Uncharacterized protein</fullName>
    </submittedName>
</protein>
<dbReference type="EMBL" id="VEVO01000021">
    <property type="protein sequence ID" value="KAF0024544.1"/>
    <property type="molecule type" value="Genomic_DNA"/>
</dbReference>
<keyword evidence="1" id="KW-1133">Transmembrane helix</keyword>
<keyword evidence="1" id="KW-0812">Transmembrane</keyword>
<accession>A0A6A4S206</accession>
<organism evidence="2 3">
    <name type="scientific">Scophthalmus maximus</name>
    <name type="common">Turbot</name>
    <name type="synonym">Psetta maxima</name>
    <dbReference type="NCBI Taxonomy" id="52904"/>
    <lineage>
        <taxon>Eukaryota</taxon>
        <taxon>Metazoa</taxon>
        <taxon>Chordata</taxon>
        <taxon>Craniata</taxon>
        <taxon>Vertebrata</taxon>
        <taxon>Euteleostomi</taxon>
        <taxon>Actinopterygii</taxon>
        <taxon>Neopterygii</taxon>
        <taxon>Teleostei</taxon>
        <taxon>Neoteleostei</taxon>
        <taxon>Acanthomorphata</taxon>
        <taxon>Carangaria</taxon>
        <taxon>Pleuronectiformes</taxon>
        <taxon>Pleuronectoidei</taxon>
        <taxon>Scophthalmidae</taxon>
        <taxon>Scophthalmus</taxon>
    </lineage>
</organism>
<evidence type="ECO:0000313" key="2">
    <source>
        <dbReference type="EMBL" id="KAF0024544.1"/>
    </source>
</evidence>
<reference evidence="2 3" key="1">
    <citation type="submission" date="2019-06" db="EMBL/GenBank/DDBJ databases">
        <title>Draft genomes of female and male turbot (Scophthalmus maximus).</title>
        <authorList>
            <person name="Xu H."/>
            <person name="Xu X.-W."/>
            <person name="Shao C."/>
            <person name="Chen S."/>
        </authorList>
    </citation>
    <scope>NUCLEOTIDE SEQUENCE [LARGE SCALE GENOMIC DNA]</scope>
    <source>
        <strain evidence="2">Ysfricsl-2016a</strain>
        <tissue evidence="2">Blood</tissue>
    </source>
</reference>
<dbReference type="AlphaFoldDB" id="A0A6A4S206"/>
<sequence>MHKAFAKQLLKCFGLKQYFITSCQVSRLMPTCSLFKWILEEKDFKVCQLTAVDMNLSPQEEVMPQSAVAISTIVVGNVIWWMVMIAAIGLVCDILRGEDFLLQALFRDCCGNCWGPLTSLKSDAVLALANIHAAVTRAATRAATVA</sequence>
<proteinExistence type="predicted"/>
<gene>
    <name evidence="2" type="ORF">F2P81_023346</name>
</gene>
<keyword evidence="1" id="KW-0472">Membrane</keyword>
<comment type="caution">
    <text evidence="2">The sequence shown here is derived from an EMBL/GenBank/DDBJ whole genome shotgun (WGS) entry which is preliminary data.</text>
</comment>
<dbReference type="Proteomes" id="UP000438429">
    <property type="component" value="Unassembled WGS sequence"/>
</dbReference>
<name>A0A6A4S206_SCOMX</name>
<evidence type="ECO:0000256" key="1">
    <source>
        <dbReference type="SAM" id="Phobius"/>
    </source>
</evidence>